<name>A0A0V0GG74_SOLCH</name>
<feature type="non-terminal residue" evidence="2">
    <location>
        <position position="96"/>
    </location>
</feature>
<keyword evidence="1" id="KW-0732">Signal</keyword>
<accession>A0A0V0GG74</accession>
<reference evidence="2" key="1">
    <citation type="submission" date="2015-12" db="EMBL/GenBank/DDBJ databases">
        <title>Gene expression during late stages of embryo sac development: a critical building block for successful pollen-pistil interactions.</title>
        <authorList>
            <person name="Liu Y."/>
            <person name="Joly V."/>
            <person name="Sabar M."/>
            <person name="Matton D.P."/>
        </authorList>
    </citation>
    <scope>NUCLEOTIDE SEQUENCE</scope>
</reference>
<organism evidence="2">
    <name type="scientific">Solanum chacoense</name>
    <name type="common">Chaco potato</name>
    <dbReference type="NCBI Taxonomy" id="4108"/>
    <lineage>
        <taxon>Eukaryota</taxon>
        <taxon>Viridiplantae</taxon>
        <taxon>Streptophyta</taxon>
        <taxon>Embryophyta</taxon>
        <taxon>Tracheophyta</taxon>
        <taxon>Spermatophyta</taxon>
        <taxon>Magnoliopsida</taxon>
        <taxon>eudicotyledons</taxon>
        <taxon>Gunneridae</taxon>
        <taxon>Pentapetalae</taxon>
        <taxon>asterids</taxon>
        <taxon>lamiids</taxon>
        <taxon>Solanales</taxon>
        <taxon>Solanaceae</taxon>
        <taxon>Solanoideae</taxon>
        <taxon>Solaneae</taxon>
        <taxon>Solanum</taxon>
    </lineage>
</organism>
<sequence>MAKFLGLLFVLLAIAIVSDMRIVPMIYGTNTTLECNRDINHICKLGDPDLECMLTCLPRAYPHYVDSATCKLHKNGTSYCKCLFKCVTNDGTDCCK</sequence>
<evidence type="ECO:0000256" key="1">
    <source>
        <dbReference type="SAM" id="SignalP"/>
    </source>
</evidence>
<dbReference type="AlphaFoldDB" id="A0A0V0GG74"/>
<feature type="chain" id="PRO_5006865326" evidence="1">
    <location>
        <begin position="20"/>
        <end position="96"/>
    </location>
</feature>
<dbReference type="EMBL" id="GEDG01039305">
    <property type="protein sequence ID" value="JAP07173.1"/>
    <property type="molecule type" value="Transcribed_RNA"/>
</dbReference>
<protein>
    <submittedName>
        <fullName evidence="2">Putative ovule protein</fullName>
    </submittedName>
</protein>
<proteinExistence type="predicted"/>
<evidence type="ECO:0000313" key="2">
    <source>
        <dbReference type="EMBL" id="JAP07173.1"/>
    </source>
</evidence>
<feature type="signal peptide" evidence="1">
    <location>
        <begin position="1"/>
        <end position="19"/>
    </location>
</feature>